<evidence type="ECO:0000313" key="2">
    <source>
        <dbReference type="Proteomes" id="UP001497680"/>
    </source>
</evidence>
<reference evidence="1 2" key="1">
    <citation type="journal article" date="2022" name="New Phytol.">
        <title>Ecological generalism drives hyperdiversity of secondary metabolite gene clusters in xylarialean endophytes.</title>
        <authorList>
            <person name="Franco M.E.E."/>
            <person name="Wisecaver J.H."/>
            <person name="Arnold A.E."/>
            <person name="Ju Y.M."/>
            <person name="Slot J.C."/>
            <person name="Ahrendt S."/>
            <person name="Moore L.P."/>
            <person name="Eastman K.E."/>
            <person name="Scott K."/>
            <person name="Konkel Z."/>
            <person name="Mondo S.J."/>
            <person name="Kuo A."/>
            <person name="Hayes R.D."/>
            <person name="Haridas S."/>
            <person name="Andreopoulos B."/>
            <person name="Riley R."/>
            <person name="LaButti K."/>
            <person name="Pangilinan J."/>
            <person name="Lipzen A."/>
            <person name="Amirebrahimi M."/>
            <person name="Yan J."/>
            <person name="Adam C."/>
            <person name="Keymanesh K."/>
            <person name="Ng V."/>
            <person name="Louie K."/>
            <person name="Northen T."/>
            <person name="Drula E."/>
            <person name="Henrissat B."/>
            <person name="Hsieh H.M."/>
            <person name="Youens-Clark K."/>
            <person name="Lutzoni F."/>
            <person name="Miadlikowska J."/>
            <person name="Eastwood D.C."/>
            <person name="Hamelin R.C."/>
            <person name="Grigoriev I.V."/>
            <person name="U'Ren J.M."/>
        </authorList>
    </citation>
    <scope>NUCLEOTIDE SEQUENCE [LARGE SCALE GENOMIC DNA]</scope>
    <source>
        <strain evidence="1 2">ER1909</strain>
    </source>
</reference>
<comment type="caution">
    <text evidence="1">The sequence shown here is derived from an EMBL/GenBank/DDBJ whole genome shotgun (WGS) entry which is preliminary data.</text>
</comment>
<dbReference type="Proteomes" id="UP001497680">
    <property type="component" value="Unassembled WGS sequence"/>
</dbReference>
<dbReference type="EMBL" id="MU394335">
    <property type="protein sequence ID" value="KAI6084563.1"/>
    <property type="molecule type" value="Genomic_DNA"/>
</dbReference>
<keyword evidence="2" id="KW-1185">Reference proteome</keyword>
<name>A0ACC0CW84_9PEZI</name>
<sequence>MRVPGTRCCSRLTFWLALMAKGLCNQEHNRLEGWRRASSQDWHASDVEPRRADAIGGVRSAATASQPVCHVPSTIIGYLVN</sequence>
<proteinExistence type="predicted"/>
<accession>A0ACC0CW84</accession>
<evidence type="ECO:0000313" key="1">
    <source>
        <dbReference type="EMBL" id="KAI6084563.1"/>
    </source>
</evidence>
<organism evidence="1 2">
    <name type="scientific">Hypoxylon rubiginosum</name>
    <dbReference type="NCBI Taxonomy" id="110542"/>
    <lineage>
        <taxon>Eukaryota</taxon>
        <taxon>Fungi</taxon>
        <taxon>Dikarya</taxon>
        <taxon>Ascomycota</taxon>
        <taxon>Pezizomycotina</taxon>
        <taxon>Sordariomycetes</taxon>
        <taxon>Xylariomycetidae</taxon>
        <taxon>Xylariales</taxon>
        <taxon>Hypoxylaceae</taxon>
        <taxon>Hypoxylon</taxon>
    </lineage>
</organism>
<gene>
    <name evidence="1" type="ORF">F4821DRAFT_168260</name>
</gene>
<protein>
    <submittedName>
        <fullName evidence="1">Uncharacterized protein</fullName>
    </submittedName>
</protein>